<dbReference type="CDD" id="cd00118">
    <property type="entry name" value="LysM"/>
    <property type="match status" value="1"/>
</dbReference>
<dbReference type="EMBL" id="JBHRUG010000029">
    <property type="protein sequence ID" value="MFC3284943.1"/>
    <property type="molecule type" value="Genomic_DNA"/>
</dbReference>
<evidence type="ECO:0000256" key="6">
    <source>
        <dbReference type="ARBA" id="ARBA00022960"/>
    </source>
</evidence>
<evidence type="ECO:0000256" key="3">
    <source>
        <dbReference type="ARBA" id="ARBA00022676"/>
    </source>
</evidence>
<dbReference type="CDD" id="cd16913">
    <property type="entry name" value="YkuD_like"/>
    <property type="match status" value="1"/>
</dbReference>
<evidence type="ECO:0000256" key="2">
    <source>
        <dbReference type="ARBA" id="ARBA00005992"/>
    </source>
</evidence>
<evidence type="ECO:0000256" key="1">
    <source>
        <dbReference type="ARBA" id="ARBA00004752"/>
    </source>
</evidence>
<dbReference type="SUPFAM" id="SSF141523">
    <property type="entry name" value="L,D-transpeptidase catalytic domain-like"/>
    <property type="match status" value="1"/>
</dbReference>
<evidence type="ECO:0000256" key="7">
    <source>
        <dbReference type="ARBA" id="ARBA00022984"/>
    </source>
</evidence>
<sequence length="357" mass="39080">MTPKGMNVSMQILTSLRAWQHSVVRTLVCALFIGGTLPWSPATQANEASERPKGHYRLPEEGNVVGESYTVKSHAEDTLLDIARQHNVGYNEIRRANPDVNVWVPGEGTEVVIPARHILPPGQREGVVINVAELRLYYYPEVGEGEPPRVETYPIGIGREGYDTPLGVTKTTMRLEKPAWYPPQSMRKEAAARGESVPGVVPPGPDNPLGEYAILLDIPGYLIHGTNRPGGIGMRASRGCIRMYPEDIEAIFGRIPNGTQVTIIEDPVKIGWDGEHAYVQAFQPLEEQEQGMSTLLETLAQLEGIPDISPAAVDYQQLHRLLEAPDGQVIALLPPAPSSSDDSETTQPGGLYRYLAV</sequence>
<dbReference type="InterPro" id="IPR005490">
    <property type="entry name" value="LD_TPept_cat_dom"/>
</dbReference>
<evidence type="ECO:0000256" key="5">
    <source>
        <dbReference type="ARBA" id="ARBA00022801"/>
    </source>
</evidence>
<keyword evidence="5" id="KW-0378">Hydrolase</keyword>
<evidence type="ECO:0000313" key="13">
    <source>
        <dbReference type="Proteomes" id="UP001595579"/>
    </source>
</evidence>
<dbReference type="InterPro" id="IPR038063">
    <property type="entry name" value="Transpep_catalytic_dom"/>
</dbReference>
<evidence type="ECO:0000259" key="10">
    <source>
        <dbReference type="PROSITE" id="PS51782"/>
    </source>
</evidence>
<evidence type="ECO:0000259" key="11">
    <source>
        <dbReference type="PROSITE" id="PS52029"/>
    </source>
</evidence>
<evidence type="ECO:0000313" key="12">
    <source>
        <dbReference type="EMBL" id="MFC3284943.1"/>
    </source>
</evidence>
<dbReference type="Pfam" id="PF03734">
    <property type="entry name" value="YkuD"/>
    <property type="match status" value="1"/>
</dbReference>
<dbReference type="InterPro" id="IPR018392">
    <property type="entry name" value="LysM"/>
</dbReference>
<dbReference type="PANTHER" id="PTHR30582:SF24">
    <property type="entry name" value="L,D-TRANSPEPTIDASE ERFK_SRFK-RELATED"/>
    <property type="match status" value="1"/>
</dbReference>
<dbReference type="Proteomes" id="UP001595579">
    <property type="component" value="Unassembled WGS sequence"/>
</dbReference>
<dbReference type="Gene3D" id="2.40.440.10">
    <property type="entry name" value="L,D-transpeptidase catalytic domain-like"/>
    <property type="match status" value="1"/>
</dbReference>
<feature type="domain" description="LysM" evidence="10">
    <location>
        <begin position="67"/>
        <end position="113"/>
    </location>
</feature>
<keyword evidence="8 9" id="KW-0961">Cell wall biogenesis/degradation</keyword>
<proteinExistence type="inferred from homology"/>
<evidence type="ECO:0000256" key="8">
    <source>
        <dbReference type="ARBA" id="ARBA00023316"/>
    </source>
</evidence>
<feature type="domain" description="L,D-TPase catalytic" evidence="11">
    <location>
        <begin position="125"/>
        <end position="264"/>
    </location>
</feature>
<dbReference type="Gene3D" id="3.10.350.10">
    <property type="entry name" value="LysM domain"/>
    <property type="match status" value="1"/>
</dbReference>
<comment type="similarity">
    <text evidence="2">Belongs to the YkuD family.</text>
</comment>
<name>A0ABV7LR56_9GAMM</name>
<comment type="pathway">
    <text evidence="1 9">Cell wall biogenesis; peptidoglycan biosynthesis.</text>
</comment>
<feature type="active site" description="Proton donor/acceptor" evidence="9">
    <location>
        <position position="224"/>
    </location>
</feature>
<accession>A0ABV7LR56</accession>
<dbReference type="PANTHER" id="PTHR30582">
    <property type="entry name" value="L,D-TRANSPEPTIDASE"/>
    <property type="match status" value="1"/>
</dbReference>
<evidence type="ECO:0000256" key="4">
    <source>
        <dbReference type="ARBA" id="ARBA00022679"/>
    </source>
</evidence>
<dbReference type="PROSITE" id="PS52029">
    <property type="entry name" value="LD_TPASE"/>
    <property type="match status" value="1"/>
</dbReference>
<keyword evidence="7 9" id="KW-0573">Peptidoglycan synthesis</keyword>
<keyword evidence="3" id="KW-0328">Glycosyltransferase</keyword>
<dbReference type="RefSeq" id="WP_386775407.1">
    <property type="nucleotide sequence ID" value="NZ_JBHRUG010000029.1"/>
</dbReference>
<keyword evidence="6 9" id="KW-0133">Cell shape</keyword>
<reference evidence="13" key="1">
    <citation type="journal article" date="2019" name="Int. J. Syst. Evol. Microbiol.">
        <title>The Global Catalogue of Microorganisms (GCM) 10K type strain sequencing project: providing services to taxonomists for standard genome sequencing and annotation.</title>
        <authorList>
            <consortium name="The Broad Institute Genomics Platform"/>
            <consortium name="The Broad Institute Genome Sequencing Center for Infectious Disease"/>
            <person name="Wu L."/>
            <person name="Ma J."/>
        </authorList>
    </citation>
    <scope>NUCLEOTIDE SEQUENCE [LARGE SCALE GENOMIC DNA]</scope>
    <source>
        <strain evidence="13">CECT 7698</strain>
    </source>
</reference>
<feature type="active site" description="Nucleophile" evidence="9">
    <location>
        <position position="240"/>
    </location>
</feature>
<gene>
    <name evidence="12" type="ORF">ACFOEV_15185</name>
</gene>
<keyword evidence="4" id="KW-0808">Transferase</keyword>
<keyword evidence="13" id="KW-1185">Reference proteome</keyword>
<evidence type="ECO:0000256" key="9">
    <source>
        <dbReference type="PROSITE-ProRule" id="PRU01373"/>
    </source>
</evidence>
<organism evidence="12 13">
    <name type="scientific">Litchfieldella rifensis</name>
    <dbReference type="NCBI Taxonomy" id="762643"/>
    <lineage>
        <taxon>Bacteria</taxon>
        <taxon>Pseudomonadati</taxon>
        <taxon>Pseudomonadota</taxon>
        <taxon>Gammaproteobacteria</taxon>
        <taxon>Oceanospirillales</taxon>
        <taxon>Halomonadaceae</taxon>
        <taxon>Litchfieldella</taxon>
    </lineage>
</organism>
<dbReference type="InterPro" id="IPR036779">
    <property type="entry name" value="LysM_dom_sf"/>
</dbReference>
<dbReference type="InterPro" id="IPR050979">
    <property type="entry name" value="LD-transpeptidase"/>
</dbReference>
<protein>
    <submittedName>
        <fullName evidence="12">L,D-transpeptidase family protein</fullName>
    </submittedName>
</protein>
<dbReference type="PROSITE" id="PS51782">
    <property type="entry name" value="LYSM"/>
    <property type="match status" value="1"/>
</dbReference>
<comment type="caution">
    <text evidence="12">The sequence shown here is derived from an EMBL/GenBank/DDBJ whole genome shotgun (WGS) entry which is preliminary data.</text>
</comment>